<proteinExistence type="predicted"/>
<dbReference type="PANTHER" id="PTHR43364:SF1">
    <property type="entry name" value="OXIDOREDUCTASE YDHF"/>
    <property type="match status" value="1"/>
</dbReference>
<gene>
    <name evidence="2" type="ORF">AAD027_11465</name>
</gene>
<dbReference type="Pfam" id="PF00248">
    <property type="entry name" value="Aldo_ket_red"/>
    <property type="match status" value="1"/>
</dbReference>
<dbReference type="InterPro" id="IPR023210">
    <property type="entry name" value="NADP_OxRdtase_dom"/>
</dbReference>
<dbReference type="Proteomes" id="UP001459204">
    <property type="component" value="Unassembled WGS sequence"/>
</dbReference>
<organism evidence="2 3">
    <name type="scientific">Pseudoxanthomonas putridarboris</name>
    <dbReference type="NCBI Taxonomy" id="752605"/>
    <lineage>
        <taxon>Bacteria</taxon>
        <taxon>Pseudomonadati</taxon>
        <taxon>Pseudomonadota</taxon>
        <taxon>Gammaproteobacteria</taxon>
        <taxon>Lysobacterales</taxon>
        <taxon>Lysobacteraceae</taxon>
        <taxon>Pseudoxanthomonas</taxon>
    </lineage>
</organism>
<dbReference type="EMBL" id="JBBWWT010000004">
    <property type="protein sequence ID" value="MEL1264975.1"/>
    <property type="molecule type" value="Genomic_DNA"/>
</dbReference>
<feature type="domain" description="NADP-dependent oxidoreductase" evidence="1">
    <location>
        <begin position="15"/>
        <end position="311"/>
    </location>
</feature>
<name>A0ABU9J165_9GAMM</name>
<reference evidence="2 3" key="1">
    <citation type="submission" date="2024-04" db="EMBL/GenBank/DDBJ databases">
        <title>Draft genome sequence of Pseudoxanthomonas putridarboris WD12.</title>
        <authorList>
            <person name="Oh J."/>
        </authorList>
    </citation>
    <scope>NUCLEOTIDE SEQUENCE [LARGE SCALE GENOMIC DNA]</scope>
    <source>
        <strain evidence="2 3">WD12</strain>
    </source>
</reference>
<evidence type="ECO:0000313" key="2">
    <source>
        <dbReference type="EMBL" id="MEL1264975.1"/>
    </source>
</evidence>
<keyword evidence="3" id="KW-1185">Reference proteome</keyword>
<comment type="caution">
    <text evidence="2">The sequence shown here is derived from an EMBL/GenBank/DDBJ whole genome shotgun (WGS) entry which is preliminary data.</text>
</comment>
<dbReference type="InterPro" id="IPR036812">
    <property type="entry name" value="NAD(P)_OxRdtase_dom_sf"/>
</dbReference>
<accession>A0ABU9J165</accession>
<dbReference type="PANTHER" id="PTHR43364">
    <property type="entry name" value="NADH-SPECIFIC METHYLGLYOXAL REDUCTASE-RELATED"/>
    <property type="match status" value="1"/>
</dbReference>
<evidence type="ECO:0000259" key="1">
    <source>
        <dbReference type="Pfam" id="PF00248"/>
    </source>
</evidence>
<evidence type="ECO:0000313" key="3">
    <source>
        <dbReference type="Proteomes" id="UP001459204"/>
    </source>
</evidence>
<dbReference type="CDD" id="cd19092">
    <property type="entry name" value="AKR_BsYcsN_EcYdhF-like"/>
    <property type="match status" value="1"/>
</dbReference>
<sequence>MKTYPLGDAGPSASRIGYGCMHLSRAWDDTPLTAAERRNTQLLVETALEHGITLFDHADIYARGKSERLFGDALRQSPALRDRMLLQSKCGIRFADDPPGAPQRYDFSHAHIIGSVDGILSRLGVDHIDILLLHRPDPLVEPAEVARAFDDLHTSGKVSHFGVSNHTTGQIALLQRFVRQPLVVNQLEVSLLHHHLISEGVIANQTGHAYAAAAGTLDFCRLHDIRVQAWSPLAGGKFATTSEFADPVVRGTAKLLRELAGARGVAPEAIQLAWLLRHPAGIQPIVGTTDPVRLADCCAADRVELSREEWYALFVAARGARMP</sequence>
<dbReference type="SUPFAM" id="SSF51430">
    <property type="entry name" value="NAD(P)-linked oxidoreductase"/>
    <property type="match status" value="1"/>
</dbReference>
<protein>
    <submittedName>
        <fullName evidence="2">Aldo/keto reductase</fullName>
    </submittedName>
</protein>
<dbReference type="RefSeq" id="WP_341726151.1">
    <property type="nucleotide sequence ID" value="NZ_JBBWWT010000004.1"/>
</dbReference>
<dbReference type="Gene3D" id="3.20.20.100">
    <property type="entry name" value="NADP-dependent oxidoreductase domain"/>
    <property type="match status" value="1"/>
</dbReference>
<dbReference type="InterPro" id="IPR050523">
    <property type="entry name" value="AKR_Detox_Biosynth"/>
</dbReference>